<dbReference type="InterPro" id="IPR036514">
    <property type="entry name" value="SGNH_hydro_sf"/>
</dbReference>
<dbReference type="SUPFAM" id="SSF50939">
    <property type="entry name" value="Sialidases"/>
    <property type="match status" value="1"/>
</dbReference>
<dbReference type="RefSeq" id="WP_246196341.1">
    <property type="nucleotide sequence ID" value="NZ_CP042997.1"/>
</dbReference>
<dbReference type="SUPFAM" id="SSF52266">
    <property type="entry name" value="SGNH hydrolase"/>
    <property type="match status" value="1"/>
</dbReference>
<reference evidence="2 3" key="1">
    <citation type="submission" date="2019-08" db="EMBL/GenBank/DDBJ databases">
        <title>Deep-cultivation of Planctomycetes and their phenomic and genomic characterization uncovers novel biology.</title>
        <authorList>
            <person name="Wiegand S."/>
            <person name="Jogler M."/>
            <person name="Boedeker C."/>
            <person name="Pinto D."/>
            <person name="Vollmers J."/>
            <person name="Rivas-Marin E."/>
            <person name="Kohn T."/>
            <person name="Peeters S.H."/>
            <person name="Heuer A."/>
            <person name="Rast P."/>
            <person name="Oberbeckmann S."/>
            <person name="Bunk B."/>
            <person name="Jeske O."/>
            <person name="Meyerdierks A."/>
            <person name="Storesund J.E."/>
            <person name="Kallscheuer N."/>
            <person name="Luecker S."/>
            <person name="Lage O.M."/>
            <person name="Pohl T."/>
            <person name="Merkel B.J."/>
            <person name="Hornburger P."/>
            <person name="Mueller R.-W."/>
            <person name="Bruemmer F."/>
            <person name="Labrenz M."/>
            <person name="Spormann A.M."/>
            <person name="Op den Camp H."/>
            <person name="Overmann J."/>
            <person name="Amann R."/>
            <person name="Jetten M.S.M."/>
            <person name="Mascher T."/>
            <person name="Medema M.H."/>
            <person name="Devos D.P."/>
            <person name="Kaster A.-K."/>
            <person name="Ovreas L."/>
            <person name="Rohde M."/>
            <person name="Galperin M.Y."/>
            <person name="Jogler C."/>
        </authorList>
    </citation>
    <scope>NUCLEOTIDE SEQUENCE [LARGE SCALE GENOMIC DNA]</scope>
    <source>
        <strain evidence="2 3">OJF2</strain>
    </source>
</reference>
<feature type="domain" description="SGNH hydrolase-type esterase" evidence="1">
    <location>
        <begin position="42"/>
        <end position="226"/>
    </location>
</feature>
<dbReference type="InterPro" id="IPR036278">
    <property type="entry name" value="Sialidase_sf"/>
</dbReference>
<keyword evidence="2" id="KW-0378">Hydrolase</keyword>
<dbReference type="InterPro" id="IPR051532">
    <property type="entry name" value="Ester_Hydrolysis_Enzymes"/>
</dbReference>
<dbReference type="KEGG" id="agv:OJF2_00410"/>
<evidence type="ECO:0000259" key="1">
    <source>
        <dbReference type="Pfam" id="PF13472"/>
    </source>
</evidence>
<dbReference type="Pfam" id="PF13472">
    <property type="entry name" value="Lipase_GDSL_2"/>
    <property type="match status" value="1"/>
</dbReference>
<accession>A0A5B9VSV8</accession>
<evidence type="ECO:0000313" key="2">
    <source>
        <dbReference type="EMBL" id="QEH31576.1"/>
    </source>
</evidence>
<dbReference type="GO" id="GO:0004622">
    <property type="term" value="F:phosphatidylcholine lysophospholipase activity"/>
    <property type="evidence" value="ECO:0007669"/>
    <property type="project" value="TreeGrafter"/>
</dbReference>
<protein>
    <submittedName>
        <fullName evidence="2">GDSL-like Lipase/Acylhydrolase</fullName>
    </submittedName>
</protein>
<evidence type="ECO:0000313" key="3">
    <source>
        <dbReference type="Proteomes" id="UP000324233"/>
    </source>
</evidence>
<organism evidence="2 3">
    <name type="scientific">Aquisphaera giovannonii</name>
    <dbReference type="NCBI Taxonomy" id="406548"/>
    <lineage>
        <taxon>Bacteria</taxon>
        <taxon>Pseudomonadati</taxon>
        <taxon>Planctomycetota</taxon>
        <taxon>Planctomycetia</taxon>
        <taxon>Isosphaerales</taxon>
        <taxon>Isosphaeraceae</taxon>
        <taxon>Aquisphaera</taxon>
    </lineage>
</organism>
<dbReference type="EMBL" id="CP042997">
    <property type="protein sequence ID" value="QEH31576.1"/>
    <property type="molecule type" value="Genomic_DNA"/>
</dbReference>
<name>A0A5B9VSV8_9BACT</name>
<dbReference type="AlphaFoldDB" id="A0A5B9VSV8"/>
<dbReference type="InterPro" id="IPR013830">
    <property type="entry name" value="SGNH_hydro"/>
</dbReference>
<dbReference type="PANTHER" id="PTHR30383">
    <property type="entry name" value="THIOESTERASE 1/PROTEASE 1/LYSOPHOSPHOLIPASE L1"/>
    <property type="match status" value="1"/>
</dbReference>
<proteinExistence type="predicted"/>
<sequence length="620" mass="68203">MRIRPMIPWLAGALALAPGAGWSQSKGLQEPRPGGRAIRLVAMGDSITRGVREGVRPEETFAALAERALRSEGMPVELVNLGAGGERTDRALGRLDEVSGLRPEVAIVMYGTNDGHVDAGAKASRLSLDQYRENLRAIVAGLLLRGVEPVLMTEPRWADDAPADGLGEDPNVRLARYMEACRAVAAECRVPVVDHFARWTEARSKGQALGDWTTDGCHPNPRGHRAMADALLPVLRRRLRPAPRPVPFVTRLEAVLAHDDGRFLWYHPRPAAIPSGPGAAPRVVLTLQQHLHVSDYYSGLSDLTSDDLGRSWSGPRPVAELDWAREPGGVVVAVADVTPMFHPPSKKVLAVGAQVRYGPKGEQLEDRRRSNQTAYAVLDPATGRWTRWRRLEMPADRAFDFARSACAQFVVEADGSVLLPFYVAESADGSYRVTVVRCTFDGDVLAFRERGDVLSLDVARRLYEPSLIRLGKDHFLTIRNDRKGYVTAGGDGLHYRPVKPWTFDDGEDLGSYNTQQHWLAHGDALFLAYTRRGANNGHIMRHRAPLFLAQVDPEQLRVVRATERVLVPERGAELGNFGAAAITDRESWVTVAEGVWDDAARRRGAKGAVFVARVLWDEGG</sequence>
<gene>
    <name evidence="2" type="ORF">OJF2_00410</name>
</gene>
<dbReference type="PANTHER" id="PTHR30383:SF5">
    <property type="entry name" value="SGNH HYDROLASE-TYPE ESTERASE DOMAIN-CONTAINING PROTEIN"/>
    <property type="match status" value="1"/>
</dbReference>
<keyword evidence="3" id="KW-1185">Reference proteome</keyword>
<dbReference type="Proteomes" id="UP000324233">
    <property type="component" value="Chromosome"/>
</dbReference>
<dbReference type="Gene3D" id="3.40.50.1110">
    <property type="entry name" value="SGNH hydrolase"/>
    <property type="match status" value="1"/>
</dbReference>